<reference evidence="1 2" key="1">
    <citation type="submission" date="2018-06" db="EMBL/GenBank/DDBJ databases">
        <title>Streptomyces reniochalinae sp. nov. and Streptomyces diacarnus sp. nov. from marine sponges.</title>
        <authorList>
            <person name="Li L."/>
        </authorList>
    </citation>
    <scope>NUCLEOTIDE SEQUENCE [LARGE SCALE GENOMIC DNA]</scope>
    <source>
        <strain evidence="1 2">LHW50302</strain>
    </source>
</reference>
<gene>
    <name evidence="1" type="ORF">DQ392_08795</name>
</gene>
<sequence length="135" mass="15106">MTTPTTEATCNAWYCGRCRAAYKVEPELFTPACKCPRPIYTLRPTHITQMTAVPSRLRPVTDEDARLRSLARRGRRVRVTLEAEVTEVSRCYSEGREADATLTFIVTTADGRRHAIEPAVPGVHIAALGYERTAR</sequence>
<keyword evidence="2" id="KW-1185">Reference proteome</keyword>
<name>A0A367EW38_9ACTN</name>
<dbReference type="AlphaFoldDB" id="A0A367EW38"/>
<dbReference type="EMBL" id="QOIM01000026">
    <property type="protein sequence ID" value="RCG21795.1"/>
    <property type="molecule type" value="Genomic_DNA"/>
</dbReference>
<evidence type="ECO:0000313" key="1">
    <source>
        <dbReference type="EMBL" id="RCG21795.1"/>
    </source>
</evidence>
<organism evidence="1 2">
    <name type="scientific">Streptomyces reniochalinae</name>
    <dbReference type="NCBI Taxonomy" id="2250578"/>
    <lineage>
        <taxon>Bacteria</taxon>
        <taxon>Bacillati</taxon>
        <taxon>Actinomycetota</taxon>
        <taxon>Actinomycetes</taxon>
        <taxon>Kitasatosporales</taxon>
        <taxon>Streptomycetaceae</taxon>
        <taxon>Streptomyces</taxon>
    </lineage>
</organism>
<dbReference type="OrthoDB" id="9847658at2"/>
<proteinExistence type="predicted"/>
<accession>A0A367EW38</accession>
<protein>
    <submittedName>
        <fullName evidence="1">Uncharacterized protein</fullName>
    </submittedName>
</protein>
<dbReference type="RefSeq" id="WP_114014964.1">
    <property type="nucleotide sequence ID" value="NZ_QOIM01000026.1"/>
</dbReference>
<comment type="caution">
    <text evidence="1">The sequence shown here is derived from an EMBL/GenBank/DDBJ whole genome shotgun (WGS) entry which is preliminary data.</text>
</comment>
<evidence type="ECO:0000313" key="2">
    <source>
        <dbReference type="Proteomes" id="UP000253507"/>
    </source>
</evidence>
<dbReference type="Proteomes" id="UP000253507">
    <property type="component" value="Unassembled WGS sequence"/>
</dbReference>